<keyword evidence="3" id="KW-1185">Reference proteome</keyword>
<dbReference type="RefSeq" id="WP_274050441.1">
    <property type="nucleotide sequence ID" value="NZ_CP059693.1"/>
</dbReference>
<name>A0ABY7VBD9_9GAMM</name>
<sequence length="407" mass="45278">MSWYLAKGSAGFRLTFLSIVLLSITLTGCGQSSNSDNLYRVEKQRFEVKVPARGELFAAKATVISAPVGGRGPQNLAWLAPEYSRVKAGDIIARFDGEAMQRESEEKNNDMSITEQDIIEKSAALDQELSAINQDIGVVFQEKGFAEQFSIDDIRIRSKLEILDSLQNTVFLGAKQHYLKWKKDSFEQSSQGDIGLLEMKRSQQNSKLTQLSESLSRLEIKAPHDGLLTYKTNWRGEKPRAGKSLWPGQKIAELPDISEMKARLFVFEHEAIGLSAGQEVSLVLNAFSDKPFAGVIETVAPFPASIKRGDPQKYFEVVVSLNKQQADLFVPGRKLSASITVTPGADKMIVPLQSVFIEDNKPYVYLFTEGEYRRRNITVGQSSLSHVEVLSGLEANQKIALIRIEDV</sequence>
<reference evidence="2 3" key="1">
    <citation type="journal article" date="2022" name="Mar. Drugs">
        <title>Bioassay-Guided Fractionation Leads to the Detection of Cholic Acid Generated by the Rare Thalassomonas sp.</title>
        <authorList>
            <person name="Pheiffer F."/>
            <person name="Schneider Y.K."/>
            <person name="Hansen E.H."/>
            <person name="Andersen J.H."/>
            <person name="Isaksson J."/>
            <person name="Busche T."/>
            <person name="R C."/>
            <person name="Kalinowski J."/>
            <person name="Zyl L.V."/>
            <person name="Trindade M."/>
        </authorList>
    </citation>
    <scope>NUCLEOTIDE SEQUENCE [LARGE SCALE GENOMIC DNA]</scope>
    <source>
        <strain evidence="2 3">A5K-61T</strain>
    </source>
</reference>
<evidence type="ECO:0000313" key="2">
    <source>
        <dbReference type="EMBL" id="WDE10404.1"/>
    </source>
</evidence>
<organism evidence="2 3">
    <name type="scientific">Thalassomonas haliotis</name>
    <dbReference type="NCBI Taxonomy" id="485448"/>
    <lineage>
        <taxon>Bacteria</taxon>
        <taxon>Pseudomonadati</taxon>
        <taxon>Pseudomonadota</taxon>
        <taxon>Gammaproteobacteria</taxon>
        <taxon>Alteromonadales</taxon>
        <taxon>Colwelliaceae</taxon>
        <taxon>Thalassomonas</taxon>
    </lineage>
</organism>
<dbReference type="Pfam" id="PF25975">
    <property type="entry name" value="CzcB_C"/>
    <property type="match status" value="1"/>
</dbReference>
<dbReference type="Gene3D" id="2.40.420.20">
    <property type="match status" value="1"/>
</dbReference>
<dbReference type="EMBL" id="CP059693">
    <property type="protein sequence ID" value="WDE10404.1"/>
    <property type="molecule type" value="Genomic_DNA"/>
</dbReference>
<dbReference type="PROSITE" id="PS51257">
    <property type="entry name" value="PROKAR_LIPOPROTEIN"/>
    <property type="match status" value="1"/>
</dbReference>
<protein>
    <submittedName>
        <fullName evidence="2">Efflux RND transporter periplasmic adaptor subunit</fullName>
    </submittedName>
</protein>
<dbReference type="PANTHER" id="PTHR30469">
    <property type="entry name" value="MULTIDRUG RESISTANCE PROTEIN MDTA"/>
    <property type="match status" value="1"/>
</dbReference>
<feature type="domain" description="CzcB-like C-terminal circularly permuted SH3-like" evidence="1">
    <location>
        <begin position="350"/>
        <end position="400"/>
    </location>
</feature>
<dbReference type="PANTHER" id="PTHR30469:SF15">
    <property type="entry name" value="HLYD FAMILY OF SECRETION PROTEINS"/>
    <property type="match status" value="1"/>
</dbReference>
<accession>A0ABY7VBD9</accession>
<dbReference type="Proteomes" id="UP001215231">
    <property type="component" value="Chromosome"/>
</dbReference>
<proteinExistence type="predicted"/>
<dbReference type="Gene3D" id="2.40.30.170">
    <property type="match status" value="1"/>
</dbReference>
<gene>
    <name evidence="2" type="ORF">H3N35_19305</name>
</gene>
<evidence type="ECO:0000313" key="3">
    <source>
        <dbReference type="Proteomes" id="UP001215231"/>
    </source>
</evidence>
<dbReference type="InterPro" id="IPR058649">
    <property type="entry name" value="CzcB_C"/>
</dbReference>
<evidence type="ECO:0000259" key="1">
    <source>
        <dbReference type="Pfam" id="PF25975"/>
    </source>
</evidence>